<dbReference type="AlphaFoldDB" id="A0A699YG45"/>
<sequence length="64" mass="6578">PAQCCSAAARRRLGRRRGGAAGVLRGFCAPRQCDATAQAGAPRGAGSQTVSRCVVGTHERRRGA</sequence>
<comment type="caution">
    <text evidence="1">The sequence shown here is derived from an EMBL/GenBank/DDBJ whole genome shotgun (WGS) entry which is preliminary data.</text>
</comment>
<reference evidence="1 2" key="1">
    <citation type="submission" date="2020-02" db="EMBL/GenBank/DDBJ databases">
        <title>Draft genome sequence of Haematococcus lacustris strain NIES-144.</title>
        <authorList>
            <person name="Morimoto D."/>
            <person name="Nakagawa S."/>
            <person name="Yoshida T."/>
            <person name="Sawayama S."/>
        </authorList>
    </citation>
    <scope>NUCLEOTIDE SEQUENCE [LARGE SCALE GENOMIC DNA]</scope>
    <source>
        <strain evidence="1 2">NIES-144</strain>
    </source>
</reference>
<accession>A0A699YG45</accession>
<name>A0A699YG45_HAELA</name>
<evidence type="ECO:0000313" key="1">
    <source>
        <dbReference type="EMBL" id="GFH09087.1"/>
    </source>
</evidence>
<proteinExistence type="predicted"/>
<evidence type="ECO:0000313" key="2">
    <source>
        <dbReference type="Proteomes" id="UP000485058"/>
    </source>
</evidence>
<feature type="non-terminal residue" evidence="1">
    <location>
        <position position="1"/>
    </location>
</feature>
<dbReference type="EMBL" id="BLLF01000208">
    <property type="protein sequence ID" value="GFH09087.1"/>
    <property type="molecule type" value="Genomic_DNA"/>
</dbReference>
<feature type="non-terminal residue" evidence="1">
    <location>
        <position position="64"/>
    </location>
</feature>
<protein>
    <submittedName>
        <fullName evidence="1">Uncharacterized protein</fullName>
    </submittedName>
</protein>
<dbReference type="Proteomes" id="UP000485058">
    <property type="component" value="Unassembled WGS sequence"/>
</dbReference>
<gene>
    <name evidence="1" type="ORF">HaLaN_04166</name>
</gene>
<organism evidence="1 2">
    <name type="scientific">Haematococcus lacustris</name>
    <name type="common">Green alga</name>
    <name type="synonym">Haematococcus pluvialis</name>
    <dbReference type="NCBI Taxonomy" id="44745"/>
    <lineage>
        <taxon>Eukaryota</taxon>
        <taxon>Viridiplantae</taxon>
        <taxon>Chlorophyta</taxon>
        <taxon>core chlorophytes</taxon>
        <taxon>Chlorophyceae</taxon>
        <taxon>CS clade</taxon>
        <taxon>Chlamydomonadales</taxon>
        <taxon>Haematococcaceae</taxon>
        <taxon>Haematococcus</taxon>
    </lineage>
</organism>
<keyword evidence="2" id="KW-1185">Reference proteome</keyword>